<dbReference type="GO" id="GO:0016787">
    <property type="term" value="F:hydrolase activity"/>
    <property type="evidence" value="ECO:0007669"/>
    <property type="project" value="UniProtKB-KW"/>
</dbReference>
<sequence length="267" mass="31120">MIPHSLTAENYFSAENNMKYMSCSQFKSFLTCEASALAELHGEYQREVTDALLVGSYVDAHFEGTLDIFRAQHPEIFTKSGELKAQYRQAEYMIQRAERDKLFMQYMSGEKQKIMVGEIAGIPFKIKIDSYHENNCIVDLKAIKDFKLIWNVEKGKKQHFINYWGYDIQGAIYREVVRQNTGKQLPFYISAITKEKEPDLDVLWVPDEDMDNALEEVISLAPRFQQLKDGLLQPQRCGDCGYCRFTKVLTEPRNYHEDCEVYEVEQQ</sequence>
<evidence type="ECO:0000313" key="4">
    <source>
        <dbReference type="Proteomes" id="UP000245720"/>
    </source>
</evidence>
<dbReference type="AlphaFoldDB" id="A0A315Y0Y8"/>
<accession>A0A315Y0Y8</accession>
<name>A0A315Y0Y8_RUMFL</name>
<evidence type="ECO:0000313" key="3">
    <source>
        <dbReference type="EMBL" id="PWJ13931.1"/>
    </source>
</evidence>
<evidence type="ECO:0000256" key="1">
    <source>
        <dbReference type="ARBA" id="ARBA00022801"/>
    </source>
</evidence>
<dbReference type="Gene3D" id="3.90.320.10">
    <property type="match status" value="1"/>
</dbReference>
<feature type="domain" description="Putative exodeoxyribonuclease 8 PDDEXK-like" evidence="2">
    <location>
        <begin position="22"/>
        <end position="244"/>
    </location>
</feature>
<dbReference type="InterPro" id="IPR024432">
    <property type="entry name" value="Put_RecE_PDDEXK-like_dom"/>
</dbReference>
<evidence type="ECO:0000259" key="2">
    <source>
        <dbReference type="Pfam" id="PF12684"/>
    </source>
</evidence>
<dbReference type="InterPro" id="IPR011604">
    <property type="entry name" value="PDDEXK-like_dom_sf"/>
</dbReference>
<organism evidence="3 4">
    <name type="scientific">Ruminococcus flavefaciens</name>
    <dbReference type="NCBI Taxonomy" id="1265"/>
    <lineage>
        <taxon>Bacteria</taxon>
        <taxon>Bacillati</taxon>
        <taxon>Bacillota</taxon>
        <taxon>Clostridia</taxon>
        <taxon>Eubacteriales</taxon>
        <taxon>Oscillospiraceae</taxon>
        <taxon>Ruminococcus</taxon>
    </lineage>
</organism>
<dbReference type="Pfam" id="PF12684">
    <property type="entry name" value="DUF3799"/>
    <property type="match status" value="1"/>
</dbReference>
<dbReference type="OrthoDB" id="2212578at2"/>
<dbReference type="RefSeq" id="WP_109725723.1">
    <property type="nucleotide sequence ID" value="NZ_QGDI01000003.1"/>
</dbReference>
<dbReference type="EMBL" id="QGDI01000003">
    <property type="protein sequence ID" value="PWJ13931.1"/>
    <property type="molecule type" value="Genomic_DNA"/>
</dbReference>
<comment type="caution">
    <text evidence="3">The sequence shown here is derived from an EMBL/GenBank/DDBJ whole genome shotgun (WGS) entry which is preliminary data.</text>
</comment>
<gene>
    <name evidence="3" type="ORF">IE37_00861</name>
</gene>
<reference evidence="3 4" key="1">
    <citation type="submission" date="2018-05" db="EMBL/GenBank/DDBJ databases">
        <title>The Hungate 1000. A catalogue of reference genomes from the rumen microbiome.</title>
        <authorList>
            <person name="Kelly W."/>
        </authorList>
    </citation>
    <scope>NUCLEOTIDE SEQUENCE [LARGE SCALE GENOMIC DNA]</scope>
    <source>
        <strain evidence="3 4">SAb67</strain>
    </source>
</reference>
<protein>
    <submittedName>
        <fullName evidence="3">PDDEXK-like uncharacterized protein DUF3799</fullName>
    </submittedName>
</protein>
<keyword evidence="1" id="KW-0378">Hydrolase</keyword>
<dbReference type="Proteomes" id="UP000245720">
    <property type="component" value="Unassembled WGS sequence"/>
</dbReference>
<proteinExistence type="predicted"/>